<feature type="modified residue" description="4-aspartylphosphate" evidence="4">
    <location>
        <position position="65"/>
    </location>
</feature>
<keyword evidence="7" id="KW-0548">Nucleotidyltransferase</keyword>
<comment type="cofactor">
    <cofactor evidence="1">
        <name>Mg(2+)</name>
        <dbReference type="ChEBI" id="CHEBI:18420"/>
    </cofactor>
</comment>
<proteinExistence type="predicted"/>
<evidence type="ECO:0000313" key="8">
    <source>
        <dbReference type="Proteomes" id="UP001140979"/>
    </source>
</evidence>
<dbReference type="PROSITE" id="PS50110">
    <property type="entry name" value="RESPONSE_REGULATORY"/>
    <property type="match status" value="1"/>
</dbReference>
<dbReference type="CDD" id="cd01949">
    <property type="entry name" value="GGDEF"/>
    <property type="match status" value="1"/>
</dbReference>
<dbReference type="InterPro" id="IPR050469">
    <property type="entry name" value="Diguanylate_Cyclase"/>
</dbReference>
<dbReference type="SMART" id="SM00448">
    <property type="entry name" value="REC"/>
    <property type="match status" value="1"/>
</dbReference>
<dbReference type="InterPro" id="IPR029787">
    <property type="entry name" value="Nucleotide_cyclase"/>
</dbReference>
<dbReference type="EMBL" id="JAKNBA010000011">
    <property type="protein sequence ID" value="MDE1242197.1"/>
    <property type="molecule type" value="Genomic_DNA"/>
</dbReference>
<dbReference type="GO" id="GO:1902201">
    <property type="term" value="P:negative regulation of bacterial-type flagellum-dependent cell motility"/>
    <property type="evidence" value="ECO:0007669"/>
    <property type="project" value="TreeGrafter"/>
</dbReference>
<dbReference type="PANTHER" id="PTHR45138:SF9">
    <property type="entry name" value="DIGUANYLATE CYCLASE DGCM-RELATED"/>
    <property type="match status" value="1"/>
</dbReference>
<evidence type="ECO:0000256" key="2">
    <source>
        <dbReference type="ARBA" id="ARBA00012528"/>
    </source>
</evidence>
<dbReference type="SMART" id="SM00267">
    <property type="entry name" value="GGDEF"/>
    <property type="match status" value="1"/>
</dbReference>
<dbReference type="InterPro" id="IPR011006">
    <property type="entry name" value="CheY-like_superfamily"/>
</dbReference>
<sequence>MISNYDLSSFNKKTDFTVLIVDDQPTNIQLIYQLLKDEYQILMATSGKQAISVCKESQPDLVLLDVIMPEIDGLQTCSLLKSDPTIANIPVIFITGLTAQEDQDACWEAGGVDFLKKPFNVNTLKNRIKAHLTLKHQADLLRSLAYLDGLTGLNNRRYFDQHLKSHLAQAYRKKQPLSLLLIDIDYFKQYNDTFGHLEGDDCLKKVATALHQCCRRPTDIAARYGGEEFAIILPETSQEGIWHVASLVQDQIKALSIDHPAAENGFLTISIGGAVDLEGTHSSEQLIALADKMLYQAKETGRNQTCITCEKRAEHDKPILS</sequence>
<comment type="caution">
    <text evidence="7">The sequence shown here is derived from an EMBL/GenBank/DDBJ whole genome shotgun (WGS) entry which is preliminary data.</text>
</comment>
<dbReference type="InterPro" id="IPR000160">
    <property type="entry name" value="GGDEF_dom"/>
</dbReference>
<dbReference type="SUPFAM" id="SSF52172">
    <property type="entry name" value="CheY-like"/>
    <property type="match status" value="1"/>
</dbReference>
<dbReference type="Gene3D" id="3.40.50.2300">
    <property type="match status" value="1"/>
</dbReference>
<reference evidence="7" key="1">
    <citation type="submission" date="2022-02" db="EMBL/GenBank/DDBJ databases">
        <title>Emergence and expansion in Europe of a Vibrio aestuarianus clonal complex pathogenic for oysters.</title>
        <authorList>
            <person name="Mesnil A."/>
            <person name="Travers M.-A."/>
        </authorList>
    </citation>
    <scope>NUCLEOTIDE SEQUENCE</scope>
    <source>
        <strain evidence="7">19_064_11T1</strain>
    </source>
</reference>
<dbReference type="Pfam" id="PF00072">
    <property type="entry name" value="Response_reg"/>
    <property type="match status" value="1"/>
</dbReference>
<dbReference type="PROSITE" id="PS50887">
    <property type="entry name" value="GGDEF"/>
    <property type="match status" value="1"/>
</dbReference>
<dbReference type="Gene3D" id="3.30.70.270">
    <property type="match status" value="1"/>
</dbReference>
<dbReference type="Proteomes" id="UP001140979">
    <property type="component" value="Unassembled WGS sequence"/>
</dbReference>
<gene>
    <name evidence="7" type="ORF">L9W94_08555</name>
</gene>
<comment type="catalytic activity">
    <reaction evidence="3">
        <text>2 GTP = 3',3'-c-di-GMP + 2 diphosphate</text>
        <dbReference type="Rhea" id="RHEA:24898"/>
        <dbReference type="ChEBI" id="CHEBI:33019"/>
        <dbReference type="ChEBI" id="CHEBI:37565"/>
        <dbReference type="ChEBI" id="CHEBI:58805"/>
        <dbReference type="EC" id="2.7.7.65"/>
    </reaction>
</comment>
<dbReference type="GO" id="GO:0000160">
    <property type="term" value="P:phosphorelay signal transduction system"/>
    <property type="evidence" value="ECO:0007669"/>
    <property type="project" value="InterPro"/>
</dbReference>
<dbReference type="PANTHER" id="PTHR45138">
    <property type="entry name" value="REGULATORY COMPONENTS OF SENSORY TRANSDUCTION SYSTEM"/>
    <property type="match status" value="1"/>
</dbReference>
<feature type="domain" description="Response regulatory" evidence="5">
    <location>
        <begin position="17"/>
        <end position="132"/>
    </location>
</feature>
<dbReference type="RefSeq" id="WP_274683103.1">
    <property type="nucleotide sequence ID" value="NZ_JAKNBA010000011.1"/>
</dbReference>
<keyword evidence="4" id="KW-0597">Phosphoprotein</keyword>
<feature type="domain" description="GGDEF" evidence="6">
    <location>
        <begin position="175"/>
        <end position="310"/>
    </location>
</feature>
<keyword evidence="7" id="KW-0808">Transferase</keyword>
<dbReference type="Pfam" id="PF00990">
    <property type="entry name" value="GGDEF"/>
    <property type="match status" value="1"/>
</dbReference>
<dbReference type="GO" id="GO:0052621">
    <property type="term" value="F:diguanylate cyclase activity"/>
    <property type="evidence" value="ECO:0007669"/>
    <property type="project" value="UniProtKB-EC"/>
</dbReference>
<dbReference type="GO" id="GO:0005886">
    <property type="term" value="C:plasma membrane"/>
    <property type="evidence" value="ECO:0007669"/>
    <property type="project" value="TreeGrafter"/>
</dbReference>
<evidence type="ECO:0000256" key="4">
    <source>
        <dbReference type="PROSITE-ProRule" id="PRU00169"/>
    </source>
</evidence>
<evidence type="ECO:0000259" key="6">
    <source>
        <dbReference type="PROSITE" id="PS50887"/>
    </source>
</evidence>
<evidence type="ECO:0000313" key="7">
    <source>
        <dbReference type="EMBL" id="MDE1242197.1"/>
    </source>
</evidence>
<evidence type="ECO:0000256" key="1">
    <source>
        <dbReference type="ARBA" id="ARBA00001946"/>
    </source>
</evidence>
<protein>
    <recommendedName>
        <fullName evidence="2">diguanylate cyclase</fullName>
        <ecNumber evidence="2">2.7.7.65</ecNumber>
    </recommendedName>
</protein>
<evidence type="ECO:0000259" key="5">
    <source>
        <dbReference type="PROSITE" id="PS50110"/>
    </source>
</evidence>
<organism evidence="7 8">
    <name type="scientific">Vibrio aestuarianus</name>
    <dbReference type="NCBI Taxonomy" id="28171"/>
    <lineage>
        <taxon>Bacteria</taxon>
        <taxon>Pseudomonadati</taxon>
        <taxon>Pseudomonadota</taxon>
        <taxon>Gammaproteobacteria</taxon>
        <taxon>Vibrionales</taxon>
        <taxon>Vibrionaceae</taxon>
        <taxon>Vibrio</taxon>
    </lineage>
</organism>
<dbReference type="InterPro" id="IPR043128">
    <property type="entry name" value="Rev_trsase/Diguanyl_cyclase"/>
</dbReference>
<dbReference type="EC" id="2.7.7.65" evidence="2"/>
<dbReference type="FunFam" id="3.30.70.270:FF:000001">
    <property type="entry name" value="Diguanylate cyclase domain protein"/>
    <property type="match status" value="1"/>
</dbReference>
<dbReference type="AlphaFoldDB" id="A0A9X4ETQ7"/>
<dbReference type="GO" id="GO:0043709">
    <property type="term" value="P:cell adhesion involved in single-species biofilm formation"/>
    <property type="evidence" value="ECO:0007669"/>
    <property type="project" value="TreeGrafter"/>
</dbReference>
<dbReference type="SUPFAM" id="SSF55073">
    <property type="entry name" value="Nucleotide cyclase"/>
    <property type="match status" value="1"/>
</dbReference>
<dbReference type="InterPro" id="IPR001789">
    <property type="entry name" value="Sig_transdc_resp-reg_receiver"/>
</dbReference>
<accession>A0A9X4ETQ7</accession>
<name>A0A9X4ETQ7_9VIBR</name>
<dbReference type="NCBIfam" id="TIGR00254">
    <property type="entry name" value="GGDEF"/>
    <property type="match status" value="1"/>
</dbReference>
<evidence type="ECO:0000256" key="3">
    <source>
        <dbReference type="ARBA" id="ARBA00034247"/>
    </source>
</evidence>